<dbReference type="InterPro" id="IPR051276">
    <property type="entry name" value="Saccharopine_DH-like_oxidrdct"/>
</dbReference>
<dbReference type="GO" id="GO:0005886">
    <property type="term" value="C:plasma membrane"/>
    <property type="evidence" value="ECO:0007669"/>
    <property type="project" value="TreeGrafter"/>
</dbReference>
<dbReference type="PANTHER" id="PTHR12286">
    <property type="entry name" value="SACCHAROPINE DEHYDROGENASE-LIKE OXIDOREDUCTASE"/>
    <property type="match status" value="1"/>
</dbReference>
<dbReference type="Gene3D" id="3.40.50.720">
    <property type="entry name" value="NAD(P)-binding Rossmann-like Domain"/>
    <property type="match status" value="1"/>
</dbReference>
<dbReference type="AlphaFoldDB" id="A0AAX4J9S0"/>
<keyword evidence="1" id="KW-1133">Transmembrane helix</keyword>
<dbReference type="GO" id="GO:0005811">
    <property type="term" value="C:lipid droplet"/>
    <property type="evidence" value="ECO:0007669"/>
    <property type="project" value="TreeGrafter"/>
</dbReference>
<evidence type="ECO:0000313" key="2">
    <source>
        <dbReference type="EMBL" id="WUR02759.1"/>
    </source>
</evidence>
<dbReference type="Proteomes" id="UP001334084">
    <property type="component" value="Chromosome 2"/>
</dbReference>
<dbReference type="GO" id="GO:0009247">
    <property type="term" value="P:glycolipid biosynthetic process"/>
    <property type="evidence" value="ECO:0007669"/>
    <property type="project" value="TreeGrafter"/>
</dbReference>
<dbReference type="KEGG" id="vnx:VNE69_02278"/>
<keyword evidence="1" id="KW-0812">Transmembrane</keyword>
<protein>
    <submittedName>
        <fullName evidence="2">Saccharopine dehydrogenase (SCCPDH)</fullName>
    </submittedName>
</protein>
<evidence type="ECO:0000313" key="3">
    <source>
        <dbReference type="Proteomes" id="UP001334084"/>
    </source>
</evidence>
<dbReference type="EMBL" id="CP142727">
    <property type="protein sequence ID" value="WUR02759.1"/>
    <property type="molecule type" value="Genomic_DNA"/>
</dbReference>
<name>A0AAX4J9S0_9MICR</name>
<dbReference type="PANTHER" id="PTHR12286:SF5">
    <property type="entry name" value="SACCHAROPINE DEHYDROGENASE-LIKE OXIDOREDUCTASE"/>
    <property type="match status" value="1"/>
</dbReference>
<accession>A0AAX4J9S0</accession>
<feature type="transmembrane region" description="Helical" evidence="1">
    <location>
        <begin position="235"/>
        <end position="253"/>
    </location>
</feature>
<keyword evidence="1" id="KW-0472">Membrane</keyword>
<sequence length="372" mass="42593">MDKEYDIILYGASSYTAGYIIPYLENYDLKIGLASRNISNLESSNLPKIQCELTEAPSQTNILINCAGPYHLIGEEIIKSCIRNKTHYIDLCGEVHFIKYIYNKYHNEALKEGLFIIQACGFDSLIADLGNEIIKNKFDKDVEVRSVLELENPILNFGTWESLINSISRYTKNTIISEVRGNVKCPSYYYDENIKSYVVKFRGSDHFVVTSTQKLLRECNIKTCKYEAYLKTGNIFLYFLYFALISLMCKFNFGKNLLLRFYKFFSYNLVEKSPSREIVKRGSFTLSFEGVGMKNLDYKTKHLVISGPDVYTTTGICISQASLVLHEMIKSRQDGKNISNLPGGVVTPGFVFRETNLKEKLRNLGIIFNIKE</sequence>
<dbReference type="GO" id="GO:0005739">
    <property type="term" value="C:mitochondrion"/>
    <property type="evidence" value="ECO:0007669"/>
    <property type="project" value="TreeGrafter"/>
</dbReference>
<dbReference type="RefSeq" id="XP_065328904.1">
    <property type="nucleotide sequence ID" value="XM_065472832.1"/>
</dbReference>
<dbReference type="InterPro" id="IPR036291">
    <property type="entry name" value="NAD(P)-bd_dom_sf"/>
</dbReference>
<proteinExistence type="predicted"/>
<evidence type="ECO:0000256" key="1">
    <source>
        <dbReference type="SAM" id="Phobius"/>
    </source>
</evidence>
<dbReference type="SUPFAM" id="SSF51735">
    <property type="entry name" value="NAD(P)-binding Rossmann-fold domains"/>
    <property type="match status" value="1"/>
</dbReference>
<organism evidence="2 3">
    <name type="scientific">Vairimorpha necatrix</name>
    <dbReference type="NCBI Taxonomy" id="6039"/>
    <lineage>
        <taxon>Eukaryota</taxon>
        <taxon>Fungi</taxon>
        <taxon>Fungi incertae sedis</taxon>
        <taxon>Microsporidia</taxon>
        <taxon>Nosematidae</taxon>
        <taxon>Vairimorpha</taxon>
    </lineage>
</organism>
<dbReference type="GeneID" id="90540568"/>
<keyword evidence="3" id="KW-1185">Reference proteome</keyword>
<gene>
    <name evidence="2" type="ORF">VNE69_02278</name>
</gene>
<reference evidence="2" key="1">
    <citation type="journal article" date="2024" name="BMC Genomics">
        <title>Functional annotation of a divergent genome using sequence and structure-based similarity.</title>
        <authorList>
            <person name="Svedberg D."/>
            <person name="Winiger R.R."/>
            <person name="Berg A."/>
            <person name="Sharma H."/>
            <person name="Tellgren-Roth C."/>
            <person name="Debrunner-Vossbrinck B.A."/>
            <person name="Vossbrinck C.R."/>
            <person name="Barandun J."/>
        </authorList>
    </citation>
    <scope>NUCLEOTIDE SEQUENCE</scope>
    <source>
        <strain evidence="2">Illinois isolate</strain>
    </source>
</reference>